<keyword evidence="1" id="KW-0812">Transmembrane</keyword>
<evidence type="ECO:0000313" key="3">
    <source>
        <dbReference type="Proteomes" id="UP001485226"/>
    </source>
</evidence>
<keyword evidence="3" id="KW-1185">Reference proteome</keyword>
<protein>
    <submittedName>
        <fullName evidence="2">Uncharacterized protein</fullName>
    </submittedName>
</protein>
<keyword evidence="1" id="KW-0472">Membrane</keyword>
<dbReference type="Proteomes" id="UP001485226">
    <property type="component" value="Unassembled WGS sequence"/>
</dbReference>
<keyword evidence="1" id="KW-1133">Transmembrane helix</keyword>
<accession>A0ABU9IUU0</accession>
<sequence length="199" mass="24075">MEKLLYTIAGSVITLIITGLIKHWEKQENLKKQTQTLLQFIDNIIIKYLTISEKECNQILLDIDKDELFDSREMYVSPMLNKNIFDFFEKKELMKIFSYCKQNSLVELYHNFYEIDFLQQRLPIIILEKYTEKILDHFDGKKCESDTFETRNNCQYYQQQKRLFTREVEMRKNHTKALIESFIQIKTELKNIDELNDDE</sequence>
<feature type="transmembrane region" description="Helical" evidence="1">
    <location>
        <begin position="6"/>
        <end position="24"/>
    </location>
</feature>
<gene>
    <name evidence="2" type="ORF">AAEO57_20735</name>
</gene>
<reference evidence="2 3" key="1">
    <citation type="submission" date="2024-04" db="EMBL/GenBank/DDBJ databases">
        <title>Flavobacterium sp. DGU38 16S ribosomal RNA gene Genome sequencing and assembly.</title>
        <authorList>
            <person name="Park S."/>
        </authorList>
    </citation>
    <scope>NUCLEOTIDE SEQUENCE [LARGE SCALE GENOMIC DNA]</scope>
    <source>
        <strain evidence="2 3">DGU38</strain>
    </source>
</reference>
<evidence type="ECO:0000256" key="1">
    <source>
        <dbReference type="SAM" id="Phobius"/>
    </source>
</evidence>
<proteinExistence type="predicted"/>
<organism evidence="2 3">
    <name type="scientific">Flavobacterium calami</name>
    <dbReference type="NCBI Taxonomy" id="3139144"/>
    <lineage>
        <taxon>Bacteria</taxon>
        <taxon>Pseudomonadati</taxon>
        <taxon>Bacteroidota</taxon>
        <taxon>Flavobacteriia</taxon>
        <taxon>Flavobacteriales</taxon>
        <taxon>Flavobacteriaceae</taxon>
        <taxon>Flavobacterium</taxon>
    </lineage>
</organism>
<dbReference type="RefSeq" id="WP_341694934.1">
    <property type="nucleotide sequence ID" value="NZ_JBBYHS010000038.1"/>
</dbReference>
<comment type="caution">
    <text evidence="2">The sequence shown here is derived from an EMBL/GenBank/DDBJ whole genome shotgun (WGS) entry which is preliminary data.</text>
</comment>
<evidence type="ECO:0000313" key="2">
    <source>
        <dbReference type="EMBL" id="MEL1256220.1"/>
    </source>
</evidence>
<name>A0ABU9IUU0_9FLAO</name>
<dbReference type="EMBL" id="JBBYHS010000038">
    <property type="protein sequence ID" value="MEL1256220.1"/>
    <property type="molecule type" value="Genomic_DNA"/>
</dbReference>